<name>A0A2G9SF98_AQUCT</name>
<sequence>MTRPFEAPIQVQRKYTQSKLCNTQGAINATKKNLSCYSN</sequence>
<reference evidence="1" key="1">
    <citation type="submission" date="2017-08" db="EMBL/GenBank/DDBJ databases">
        <title>Assembly of the North American Bullfrog Genome.</title>
        <authorList>
            <person name="Warren R.L."/>
            <person name="Vandervalk B.P."/>
            <person name="Kucuk E."/>
            <person name="Birol I."/>
            <person name="Helbing C."/>
            <person name="Pandoh P."/>
            <person name="Behsaz B."/>
            <person name="Mohamadi H."/>
            <person name="Chu J."/>
            <person name="Jackman S."/>
            <person name="Hammond S.A."/>
            <person name="Veldhoen N."/>
            <person name="Kirk H."/>
            <person name="Zhao Y."/>
            <person name="Coope R."/>
            <person name="Pleasance S."/>
            <person name="Moore R."/>
            <person name="Holt R."/>
        </authorList>
    </citation>
    <scope>NUCLEOTIDE SEQUENCE</scope>
    <source>
        <strain evidence="1">Bruno</strain>
        <tissue evidence="1">Liver</tissue>
    </source>
</reference>
<dbReference type="EMBL" id="KV924705">
    <property type="protein sequence ID" value="PIO38163.1"/>
    <property type="molecule type" value="Genomic_DNA"/>
</dbReference>
<protein>
    <submittedName>
        <fullName evidence="1">Uncharacterized protein</fullName>
    </submittedName>
</protein>
<organism evidence="1">
    <name type="scientific">Aquarana catesbeiana</name>
    <name type="common">American bullfrog</name>
    <name type="synonym">Rana catesbeiana</name>
    <dbReference type="NCBI Taxonomy" id="8400"/>
    <lineage>
        <taxon>Eukaryota</taxon>
        <taxon>Metazoa</taxon>
        <taxon>Chordata</taxon>
        <taxon>Craniata</taxon>
        <taxon>Vertebrata</taxon>
        <taxon>Euteleostomi</taxon>
        <taxon>Amphibia</taxon>
        <taxon>Batrachia</taxon>
        <taxon>Anura</taxon>
        <taxon>Neobatrachia</taxon>
        <taxon>Ranoidea</taxon>
        <taxon>Ranidae</taxon>
        <taxon>Aquarana</taxon>
    </lineage>
</organism>
<dbReference type="AlphaFoldDB" id="A0A2G9SF98"/>
<accession>A0A2G9SF98</accession>
<evidence type="ECO:0000313" key="1">
    <source>
        <dbReference type="EMBL" id="PIO38163.1"/>
    </source>
</evidence>
<gene>
    <name evidence="1" type="ORF">AB205_0109300</name>
</gene>
<proteinExistence type="predicted"/>